<comment type="similarity">
    <text evidence="4">Belongs to the SbcD family.</text>
</comment>
<evidence type="ECO:0000259" key="5">
    <source>
        <dbReference type="Pfam" id="PF00149"/>
    </source>
</evidence>
<dbReference type="Gene3D" id="3.60.21.10">
    <property type="match status" value="1"/>
</dbReference>
<dbReference type="GO" id="GO:0006260">
    <property type="term" value="P:DNA replication"/>
    <property type="evidence" value="ECO:0007669"/>
    <property type="project" value="UniProtKB-KW"/>
</dbReference>
<gene>
    <name evidence="4 6" type="primary">sbcD</name>
    <name evidence="6" type="ORF">TISLANDTSLP1_16810</name>
</gene>
<evidence type="ECO:0000256" key="4">
    <source>
        <dbReference type="RuleBase" id="RU363069"/>
    </source>
</evidence>
<accession>A0A9W6LL61</accession>
<dbReference type="GO" id="GO:0006310">
    <property type="term" value="P:DNA recombination"/>
    <property type="evidence" value="ECO:0007669"/>
    <property type="project" value="UniProtKB-KW"/>
</dbReference>
<name>A0A9W6LL61_9BACT</name>
<keyword evidence="2 4" id="KW-0378">Hydrolase</keyword>
<dbReference type="PANTHER" id="PTHR30337">
    <property type="entry name" value="COMPONENT OF ATP-DEPENDENT DSDNA EXONUCLEASE"/>
    <property type="match status" value="1"/>
</dbReference>
<keyword evidence="1 4" id="KW-0540">Nuclease</keyword>
<dbReference type="PANTHER" id="PTHR30337:SF0">
    <property type="entry name" value="NUCLEASE SBCCD SUBUNIT D"/>
    <property type="match status" value="1"/>
</dbReference>
<dbReference type="GO" id="GO:0004519">
    <property type="term" value="F:endonuclease activity"/>
    <property type="evidence" value="ECO:0007669"/>
    <property type="project" value="UniProtKB-KW"/>
</dbReference>
<dbReference type="NCBIfam" id="TIGR00619">
    <property type="entry name" value="sbcd"/>
    <property type="match status" value="1"/>
</dbReference>
<evidence type="ECO:0000313" key="7">
    <source>
        <dbReference type="Proteomes" id="UP001144297"/>
    </source>
</evidence>
<keyword evidence="4" id="KW-0235">DNA replication</keyword>
<keyword evidence="4" id="KW-0255">Endonuclease</keyword>
<evidence type="ECO:0000313" key="6">
    <source>
        <dbReference type="EMBL" id="GLI53988.1"/>
    </source>
</evidence>
<proteinExistence type="inferred from homology"/>
<comment type="caution">
    <text evidence="6">The sequence shown here is derived from an EMBL/GenBank/DDBJ whole genome shotgun (WGS) entry which is preliminary data.</text>
</comment>
<dbReference type="InterPro" id="IPR004843">
    <property type="entry name" value="Calcineurin-like_PHP"/>
</dbReference>
<dbReference type="SUPFAM" id="SSF56300">
    <property type="entry name" value="Metallo-dependent phosphatases"/>
    <property type="match status" value="1"/>
</dbReference>
<dbReference type="CDD" id="cd00840">
    <property type="entry name" value="MPP_Mre11_N"/>
    <property type="match status" value="1"/>
</dbReference>
<dbReference type="InterPro" id="IPR041796">
    <property type="entry name" value="Mre11_N"/>
</dbReference>
<feature type="domain" description="Calcineurin-like phosphoesterase" evidence="5">
    <location>
        <begin position="3"/>
        <end position="233"/>
    </location>
</feature>
<evidence type="ECO:0000256" key="2">
    <source>
        <dbReference type="ARBA" id="ARBA00022801"/>
    </source>
</evidence>
<evidence type="ECO:0000256" key="3">
    <source>
        <dbReference type="ARBA" id="ARBA00022839"/>
    </source>
</evidence>
<keyword evidence="3 4" id="KW-0269">Exonuclease</keyword>
<evidence type="ECO:0000256" key="1">
    <source>
        <dbReference type="ARBA" id="ARBA00022722"/>
    </source>
</evidence>
<organism evidence="6 7">
    <name type="scientific">Thermodesulfovibrio yellowstonii</name>
    <dbReference type="NCBI Taxonomy" id="28262"/>
    <lineage>
        <taxon>Bacteria</taxon>
        <taxon>Pseudomonadati</taxon>
        <taxon>Nitrospirota</taxon>
        <taxon>Thermodesulfovibrionia</taxon>
        <taxon>Thermodesulfovibrionales</taxon>
        <taxon>Thermodesulfovibrionaceae</taxon>
        <taxon>Thermodesulfovibrio</taxon>
    </lineage>
</organism>
<dbReference type="EMBL" id="BSDX01000001">
    <property type="protein sequence ID" value="GLI53988.1"/>
    <property type="molecule type" value="Genomic_DNA"/>
</dbReference>
<keyword evidence="4" id="KW-0233">DNA recombination</keyword>
<comment type="subunit">
    <text evidence="4">Heterodimer of SbcC and SbcD.</text>
</comment>
<dbReference type="GO" id="GO:0008408">
    <property type="term" value="F:3'-5' exonuclease activity"/>
    <property type="evidence" value="ECO:0007669"/>
    <property type="project" value="InterPro"/>
</dbReference>
<protein>
    <recommendedName>
        <fullName evidence="4">Nuclease SbcCD subunit D</fullName>
    </recommendedName>
</protein>
<sequence>MSLKILHTSDWHLGKVFKETTFELLPIQRQIMDEIVDITRKEKPNILLIAGDIFDTYNPSFEAEKIFYETLSRLSEQNCFVFAVAGNHDSPDKLQISKPLIAGKHSIFIKSTTFDKSKDIEFENETFKFTLENSFLKLHLKNEGTVIALKCLPYLSEVRLGLAGDEYLKKVNELLSIEPQFSCDYFIFTSHLFIAGAQQSGSERIFQIGGIEYIPIDFLPKSAHYIALGHLHRHQKIGKAIYSGSIYPFDLAEIEHKKGVSLWKNGEPDFIEFNKIPKIRKIEFDSLQEAVKNAPEDDAYYYVLIKNPHSYTTASIDALLKAYRNRLVNWQFYAPDIPEEISIPELRSLNEEEMFIEFYRAKLNKKPSQDILSLFLKTLEEVKNATN</sequence>
<dbReference type="InterPro" id="IPR050535">
    <property type="entry name" value="DNA_Repair-Maintenance_Comp"/>
</dbReference>
<dbReference type="Proteomes" id="UP001144297">
    <property type="component" value="Unassembled WGS sequence"/>
</dbReference>
<dbReference type="Pfam" id="PF00149">
    <property type="entry name" value="Metallophos"/>
    <property type="match status" value="1"/>
</dbReference>
<comment type="function">
    <text evidence="4">SbcCD cleaves DNA hairpin structures. These structures can inhibit DNA replication and are intermediates in certain DNA recombination reactions. The complex acts as a 3'-&gt;5' double strand exonuclease that can open hairpins. It also has a 5' single-strand endonuclease activity.</text>
</comment>
<reference evidence="6" key="1">
    <citation type="submission" date="2022-12" db="EMBL/GenBank/DDBJ databases">
        <title>Reference genome sequencing for broad-spectrum identification of bacterial and archaeal isolates by mass spectrometry.</title>
        <authorList>
            <person name="Sekiguchi Y."/>
            <person name="Tourlousse D.M."/>
        </authorList>
    </citation>
    <scope>NUCLEOTIDE SEQUENCE</scope>
    <source>
        <strain evidence="6">TSL-P1</strain>
    </source>
</reference>
<keyword evidence="7" id="KW-1185">Reference proteome</keyword>
<dbReference type="InterPro" id="IPR029052">
    <property type="entry name" value="Metallo-depent_PP-like"/>
</dbReference>
<dbReference type="InterPro" id="IPR004593">
    <property type="entry name" value="SbcD"/>
</dbReference>
<dbReference type="AlphaFoldDB" id="A0A9W6LL61"/>